<evidence type="ECO:0000256" key="2">
    <source>
        <dbReference type="ARBA" id="ARBA00004065"/>
    </source>
</evidence>
<sequence>MIFEVAMKIYAVKKGRVPGVYRNWDEAKKQVDGFSGAEYKSFENITDAIDYLGWQEKSHICLFNVAALINTGISGTAISISSRKILTRLGILLFSTLSQVLSTILSNFILKYRPNREMAPGESS</sequence>
<evidence type="ECO:0000259" key="12">
    <source>
        <dbReference type="Pfam" id="PF01693"/>
    </source>
</evidence>
<evidence type="ECO:0000256" key="7">
    <source>
        <dbReference type="ARBA" id="ARBA00022723"/>
    </source>
</evidence>
<evidence type="ECO:0000256" key="4">
    <source>
        <dbReference type="ARBA" id="ARBA00012180"/>
    </source>
</evidence>
<organism evidence="13 14">
    <name type="scientific">Lactobacillus amylovorus</name>
    <dbReference type="NCBI Taxonomy" id="1604"/>
    <lineage>
        <taxon>Bacteria</taxon>
        <taxon>Bacillati</taxon>
        <taxon>Bacillota</taxon>
        <taxon>Bacilli</taxon>
        <taxon>Lactobacillales</taxon>
        <taxon>Lactobacillaceae</taxon>
        <taxon>Lactobacillus</taxon>
    </lineage>
</organism>
<comment type="function">
    <text evidence="2">Endonuclease that specifically degrades the RNA of RNA-DNA hybrids.</text>
</comment>
<dbReference type="EC" id="3.1.26.4" evidence="4"/>
<evidence type="ECO:0000256" key="3">
    <source>
        <dbReference type="ARBA" id="ARBA00005300"/>
    </source>
</evidence>
<evidence type="ECO:0000256" key="6">
    <source>
        <dbReference type="ARBA" id="ARBA00022722"/>
    </source>
</evidence>
<keyword evidence="7" id="KW-0479">Metal-binding</keyword>
<evidence type="ECO:0000256" key="11">
    <source>
        <dbReference type="SAM" id="Phobius"/>
    </source>
</evidence>
<feature type="transmembrane region" description="Helical" evidence="11">
    <location>
        <begin position="89"/>
        <end position="110"/>
    </location>
</feature>
<name>F0TI00_LACAM</name>
<keyword evidence="10" id="KW-0460">Magnesium</keyword>
<dbReference type="KEGG" id="lai:LAC30SC_00565"/>
<evidence type="ECO:0000256" key="1">
    <source>
        <dbReference type="ARBA" id="ARBA00001946"/>
    </source>
</evidence>
<protein>
    <recommendedName>
        <fullName evidence="5">Ribonuclease H</fullName>
        <ecNumber evidence="4">3.1.26.4</ecNumber>
    </recommendedName>
</protein>
<proteinExistence type="inferred from homology"/>
<comment type="similarity">
    <text evidence="3">Belongs to the RNase H family.</text>
</comment>
<dbReference type="SUPFAM" id="SSF55658">
    <property type="entry name" value="L9 N-domain-like"/>
    <property type="match status" value="1"/>
</dbReference>
<keyword evidence="6" id="KW-0540">Nuclease</keyword>
<dbReference type="GO" id="GO:0004523">
    <property type="term" value="F:RNA-DNA hybrid ribonuclease activity"/>
    <property type="evidence" value="ECO:0007669"/>
    <property type="project" value="UniProtKB-EC"/>
</dbReference>
<dbReference type="GO" id="GO:0046872">
    <property type="term" value="F:metal ion binding"/>
    <property type="evidence" value="ECO:0007669"/>
    <property type="project" value="UniProtKB-KW"/>
</dbReference>
<reference key="2">
    <citation type="submission" date="2011-02" db="EMBL/GenBank/DDBJ databases">
        <authorList>
            <person name="Roh H."/>
            <person name="Ko H.-J."/>
            <person name="Kim S.-H."/>
            <person name="Choi I.-G."/>
            <person name="Oh S."/>
        </authorList>
    </citation>
    <scope>NUCLEOTIDE SEQUENCE</scope>
    <source>
        <strain>30SC</strain>
    </source>
</reference>
<accession>F0TI00</accession>
<keyword evidence="11" id="KW-1133">Transmembrane helix</keyword>
<dbReference type="AlphaFoldDB" id="F0TI00"/>
<dbReference type="InterPro" id="IPR037056">
    <property type="entry name" value="RNase_H1_N_sf"/>
</dbReference>
<evidence type="ECO:0000256" key="10">
    <source>
        <dbReference type="ARBA" id="ARBA00022842"/>
    </source>
</evidence>
<evidence type="ECO:0000256" key="9">
    <source>
        <dbReference type="ARBA" id="ARBA00022801"/>
    </source>
</evidence>
<comment type="cofactor">
    <cofactor evidence="1">
        <name>Mg(2+)</name>
        <dbReference type="ChEBI" id="CHEBI:18420"/>
    </cofactor>
</comment>
<dbReference type="FunFam" id="3.40.970.10:FF:000002">
    <property type="entry name" value="Ribonuclease H"/>
    <property type="match status" value="1"/>
</dbReference>
<dbReference type="Pfam" id="PF01693">
    <property type="entry name" value="Cauli_VI"/>
    <property type="match status" value="1"/>
</dbReference>
<reference evidence="13 14" key="1">
    <citation type="journal article" date="2011" name="J. Bacteriol.">
        <title>Complete genome sequencing of Lactobacillus acidophilus 30SC, isolated from swine intestine.</title>
        <authorList>
            <person name="Oh S."/>
            <person name="Roh H."/>
            <person name="Ko H.J."/>
            <person name="Kim S."/>
            <person name="Kim K.H."/>
            <person name="Lee S.E."/>
            <person name="Chang I.S."/>
            <person name="Kim S."/>
            <person name="Choi I.G."/>
        </authorList>
    </citation>
    <scope>NUCLEOTIDE SEQUENCE [LARGE SCALE GENOMIC DNA]</scope>
    <source>
        <strain evidence="13 14">30SC</strain>
    </source>
</reference>
<evidence type="ECO:0000256" key="8">
    <source>
        <dbReference type="ARBA" id="ARBA00022759"/>
    </source>
</evidence>
<dbReference type="STRING" id="1604.LAC30SC_00565"/>
<feature type="domain" description="Ribonuclease H1 N-terminal" evidence="12">
    <location>
        <begin position="8"/>
        <end position="51"/>
    </location>
</feature>
<evidence type="ECO:0000313" key="13">
    <source>
        <dbReference type="EMBL" id="ADZ06307.1"/>
    </source>
</evidence>
<keyword evidence="11" id="KW-0812">Transmembrane</keyword>
<keyword evidence="9" id="KW-0378">Hydrolase</keyword>
<dbReference type="EMBL" id="CP002559">
    <property type="protein sequence ID" value="ADZ06307.1"/>
    <property type="molecule type" value="Genomic_DNA"/>
</dbReference>
<dbReference type="Proteomes" id="UP000007491">
    <property type="component" value="Chromosome"/>
</dbReference>
<evidence type="ECO:0000256" key="5">
    <source>
        <dbReference type="ARBA" id="ARBA00017721"/>
    </source>
</evidence>
<keyword evidence="11" id="KW-0472">Membrane</keyword>
<dbReference type="Gene3D" id="3.40.970.10">
    <property type="entry name" value="Ribonuclease H1, N-terminal domain"/>
    <property type="match status" value="1"/>
</dbReference>
<keyword evidence="8" id="KW-0255">Endonuclease</keyword>
<dbReference type="InterPro" id="IPR009027">
    <property type="entry name" value="Ribosomal_bL9/RNase_H1_N"/>
</dbReference>
<gene>
    <name evidence="13" type="ordered locus">LAC30SC_00565</name>
</gene>
<dbReference type="InterPro" id="IPR011320">
    <property type="entry name" value="RNase_H1_N"/>
</dbReference>
<evidence type="ECO:0000313" key="14">
    <source>
        <dbReference type="Proteomes" id="UP000007491"/>
    </source>
</evidence>
<dbReference type="HOGENOM" id="CLU_2000901_0_0_9"/>